<dbReference type="PANTHER" id="PTHR10502">
    <property type="entry name" value="ANNEXIN"/>
    <property type="match status" value="1"/>
</dbReference>
<dbReference type="GO" id="GO:0005886">
    <property type="term" value="C:plasma membrane"/>
    <property type="evidence" value="ECO:0007669"/>
    <property type="project" value="TreeGrafter"/>
</dbReference>
<accession>A0A4Y7T4Z8</accession>
<evidence type="ECO:0000313" key="5">
    <source>
        <dbReference type="Proteomes" id="UP000298030"/>
    </source>
</evidence>
<evidence type="ECO:0000256" key="2">
    <source>
        <dbReference type="ARBA" id="ARBA00022737"/>
    </source>
</evidence>
<dbReference type="OrthoDB" id="37886at2759"/>
<dbReference type="GO" id="GO:0005544">
    <property type="term" value="F:calcium-dependent phospholipid binding"/>
    <property type="evidence" value="ECO:0007669"/>
    <property type="project" value="InterPro"/>
</dbReference>
<dbReference type="Pfam" id="PF00191">
    <property type="entry name" value="Annexin"/>
    <property type="match status" value="1"/>
</dbReference>
<dbReference type="Proteomes" id="UP000298030">
    <property type="component" value="Unassembled WGS sequence"/>
</dbReference>
<evidence type="ECO:0000256" key="1">
    <source>
        <dbReference type="ARBA" id="ARBA00007831"/>
    </source>
</evidence>
<name>A0A4Y7T4Z8_COPMI</name>
<comment type="caution">
    <text evidence="4">The sequence shown here is derived from an EMBL/GenBank/DDBJ whole genome shotgun (WGS) entry which is preliminary data.</text>
</comment>
<dbReference type="AlphaFoldDB" id="A0A4Y7T4Z8"/>
<protein>
    <submittedName>
        <fullName evidence="4">Annexin</fullName>
    </submittedName>
</protein>
<feature type="non-terminal residue" evidence="4">
    <location>
        <position position="1"/>
    </location>
</feature>
<reference evidence="4 5" key="1">
    <citation type="journal article" date="2019" name="Nat. Ecol. Evol.">
        <title>Megaphylogeny resolves global patterns of mushroom evolution.</title>
        <authorList>
            <person name="Varga T."/>
            <person name="Krizsan K."/>
            <person name="Foldi C."/>
            <person name="Dima B."/>
            <person name="Sanchez-Garcia M."/>
            <person name="Sanchez-Ramirez S."/>
            <person name="Szollosi G.J."/>
            <person name="Szarkandi J.G."/>
            <person name="Papp V."/>
            <person name="Albert L."/>
            <person name="Andreopoulos W."/>
            <person name="Angelini C."/>
            <person name="Antonin V."/>
            <person name="Barry K.W."/>
            <person name="Bougher N.L."/>
            <person name="Buchanan P."/>
            <person name="Buyck B."/>
            <person name="Bense V."/>
            <person name="Catcheside P."/>
            <person name="Chovatia M."/>
            <person name="Cooper J."/>
            <person name="Damon W."/>
            <person name="Desjardin D."/>
            <person name="Finy P."/>
            <person name="Geml J."/>
            <person name="Haridas S."/>
            <person name="Hughes K."/>
            <person name="Justo A."/>
            <person name="Karasinski D."/>
            <person name="Kautmanova I."/>
            <person name="Kiss B."/>
            <person name="Kocsube S."/>
            <person name="Kotiranta H."/>
            <person name="LaButti K.M."/>
            <person name="Lechner B.E."/>
            <person name="Liimatainen K."/>
            <person name="Lipzen A."/>
            <person name="Lukacs Z."/>
            <person name="Mihaltcheva S."/>
            <person name="Morgado L.N."/>
            <person name="Niskanen T."/>
            <person name="Noordeloos M.E."/>
            <person name="Ohm R.A."/>
            <person name="Ortiz-Santana B."/>
            <person name="Ovrebo C."/>
            <person name="Racz N."/>
            <person name="Riley R."/>
            <person name="Savchenko A."/>
            <person name="Shiryaev A."/>
            <person name="Soop K."/>
            <person name="Spirin V."/>
            <person name="Szebenyi C."/>
            <person name="Tomsovsky M."/>
            <person name="Tulloss R.E."/>
            <person name="Uehling J."/>
            <person name="Grigoriev I.V."/>
            <person name="Vagvolgyi C."/>
            <person name="Papp T."/>
            <person name="Martin F.M."/>
            <person name="Miettinen O."/>
            <person name="Hibbett D.S."/>
            <person name="Nagy L.G."/>
        </authorList>
    </citation>
    <scope>NUCLEOTIDE SEQUENCE [LARGE SCALE GENOMIC DNA]</scope>
    <source>
        <strain evidence="4 5">FP101781</strain>
    </source>
</reference>
<dbReference type="GO" id="GO:0012506">
    <property type="term" value="C:vesicle membrane"/>
    <property type="evidence" value="ECO:0007669"/>
    <property type="project" value="TreeGrafter"/>
</dbReference>
<sequence length="356" mass="40605">WYLGIQIPDPNLPRVSMNRLKYPPYDPKVDWEKIEATIEQKPAQYTSYDVADPLRVGRVLLTSTTFQRDALNDYAINATGKDLYHWLEKYPAARGVETMRGFALGPLAYDIWLIDWSIKGGLGGHDAIALVEVVCDSDHDDLRLLMAQYKTTHNVELVDAIRKKYSGRKLERLLLSCLSLERPSDSLPVQATQVATDADALWDATRRRPRDEAITDVFTKRSRPHVAAVISLYSTRHGSSLRQDIKKVLKGSDYGHAILYILDGVKAKRDGHGAWRDAKMIMATMKGVGMKHTELQYRVVRAQWDKERFVAVRKAFKEHYGMTFEERIAEATSSYYKNIFFMMCQQTLDLEGGAEV</sequence>
<evidence type="ECO:0000313" key="4">
    <source>
        <dbReference type="EMBL" id="TEB29205.1"/>
    </source>
</evidence>
<dbReference type="EMBL" id="QPFP01000028">
    <property type="protein sequence ID" value="TEB29205.1"/>
    <property type="molecule type" value="Genomic_DNA"/>
</dbReference>
<gene>
    <name evidence="4" type="ORF">FA13DRAFT_1632374</name>
</gene>
<dbReference type="GO" id="GO:0005634">
    <property type="term" value="C:nucleus"/>
    <property type="evidence" value="ECO:0007669"/>
    <property type="project" value="TreeGrafter"/>
</dbReference>
<dbReference type="PROSITE" id="PS51897">
    <property type="entry name" value="ANNEXIN_2"/>
    <property type="match status" value="1"/>
</dbReference>
<keyword evidence="2" id="KW-0677">Repeat</keyword>
<dbReference type="STRING" id="71717.A0A4Y7T4Z8"/>
<dbReference type="InterPro" id="IPR018502">
    <property type="entry name" value="Annexin_repeat"/>
</dbReference>
<proteinExistence type="inferred from homology"/>
<keyword evidence="3" id="KW-0041">Annexin</keyword>
<dbReference type="GO" id="GO:0001786">
    <property type="term" value="F:phosphatidylserine binding"/>
    <property type="evidence" value="ECO:0007669"/>
    <property type="project" value="TreeGrafter"/>
</dbReference>
<dbReference type="GO" id="GO:0005737">
    <property type="term" value="C:cytoplasm"/>
    <property type="evidence" value="ECO:0007669"/>
    <property type="project" value="TreeGrafter"/>
</dbReference>
<keyword evidence="5" id="KW-1185">Reference proteome</keyword>
<evidence type="ECO:0000256" key="3">
    <source>
        <dbReference type="ARBA" id="ARBA00023216"/>
    </source>
</evidence>
<dbReference type="Gene3D" id="1.10.220.10">
    <property type="entry name" value="Annexin"/>
    <property type="match status" value="3"/>
</dbReference>
<organism evidence="4 5">
    <name type="scientific">Coprinellus micaceus</name>
    <name type="common">Glistening ink-cap mushroom</name>
    <name type="synonym">Coprinus micaceus</name>
    <dbReference type="NCBI Taxonomy" id="71717"/>
    <lineage>
        <taxon>Eukaryota</taxon>
        <taxon>Fungi</taxon>
        <taxon>Dikarya</taxon>
        <taxon>Basidiomycota</taxon>
        <taxon>Agaricomycotina</taxon>
        <taxon>Agaricomycetes</taxon>
        <taxon>Agaricomycetidae</taxon>
        <taxon>Agaricales</taxon>
        <taxon>Agaricineae</taxon>
        <taxon>Psathyrellaceae</taxon>
        <taxon>Coprinellus</taxon>
    </lineage>
</organism>
<dbReference type="GO" id="GO:0005509">
    <property type="term" value="F:calcium ion binding"/>
    <property type="evidence" value="ECO:0007669"/>
    <property type="project" value="InterPro"/>
</dbReference>
<comment type="similarity">
    <text evidence="1">Belongs to the annexin family.</text>
</comment>
<dbReference type="PANTHER" id="PTHR10502:SF102">
    <property type="entry name" value="ANNEXIN B11"/>
    <property type="match status" value="1"/>
</dbReference>
<dbReference type="SUPFAM" id="SSF47874">
    <property type="entry name" value="Annexin"/>
    <property type="match status" value="1"/>
</dbReference>
<dbReference type="InterPro" id="IPR037104">
    <property type="entry name" value="Annexin_sf"/>
</dbReference>